<protein>
    <submittedName>
        <fullName evidence="1">Uncharacterized protein</fullName>
    </submittedName>
</protein>
<keyword evidence="2" id="KW-1185">Reference proteome</keyword>
<dbReference type="EMBL" id="CAJNOR010004462">
    <property type="protein sequence ID" value="CAF1504203.1"/>
    <property type="molecule type" value="Genomic_DNA"/>
</dbReference>
<organism evidence="1 2">
    <name type="scientific">Adineta ricciae</name>
    <name type="common">Rotifer</name>
    <dbReference type="NCBI Taxonomy" id="249248"/>
    <lineage>
        <taxon>Eukaryota</taxon>
        <taxon>Metazoa</taxon>
        <taxon>Spiralia</taxon>
        <taxon>Gnathifera</taxon>
        <taxon>Rotifera</taxon>
        <taxon>Eurotatoria</taxon>
        <taxon>Bdelloidea</taxon>
        <taxon>Adinetida</taxon>
        <taxon>Adinetidae</taxon>
        <taxon>Adineta</taxon>
    </lineage>
</organism>
<sequence>MCAKDRLLSLKIEQISLVQQVSLDAKRLVYVSNTKVSEVGCWQTSENSGALVAGGNNFEDQRNQLDHSTWIFVNEDQSVKVSNENYGGNGEIVADGNDQDNRMGQLSCPRSISFNSEGYFCVFDYVTIIEYKNLN</sequence>
<accession>A0A815TKE3</accession>
<gene>
    <name evidence="1" type="ORF">XAT740_LOCUS39841</name>
</gene>
<comment type="caution">
    <text evidence="1">The sequence shown here is derived from an EMBL/GenBank/DDBJ whole genome shotgun (WGS) entry which is preliminary data.</text>
</comment>
<proteinExistence type="predicted"/>
<dbReference type="Proteomes" id="UP000663828">
    <property type="component" value="Unassembled WGS sequence"/>
</dbReference>
<evidence type="ECO:0000313" key="2">
    <source>
        <dbReference type="Proteomes" id="UP000663828"/>
    </source>
</evidence>
<name>A0A815TKE3_ADIRI</name>
<dbReference type="AlphaFoldDB" id="A0A815TKE3"/>
<evidence type="ECO:0000313" key="1">
    <source>
        <dbReference type="EMBL" id="CAF1504203.1"/>
    </source>
</evidence>
<reference evidence="1" key="1">
    <citation type="submission" date="2021-02" db="EMBL/GenBank/DDBJ databases">
        <authorList>
            <person name="Nowell W R."/>
        </authorList>
    </citation>
    <scope>NUCLEOTIDE SEQUENCE</scope>
</reference>